<dbReference type="InterPro" id="IPR006680">
    <property type="entry name" value="Amidohydro-rel"/>
</dbReference>
<evidence type="ECO:0000259" key="4">
    <source>
        <dbReference type="Pfam" id="PF01979"/>
    </source>
</evidence>
<proteinExistence type="predicted"/>
<evidence type="ECO:0000313" key="5">
    <source>
        <dbReference type="EMBL" id="SER19588.1"/>
    </source>
</evidence>
<gene>
    <name evidence="5" type="ORF">SAMN05444359_12753</name>
</gene>
<dbReference type="Proteomes" id="UP000199021">
    <property type="component" value="Unassembled WGS sequence"/>
</dbReference>
<evidence type="ECO:0000256" key="3">
    <source>
        <dbReference type="SAM" id="SignalP"/>
    </source>
</evidence>
<keyword evidence="3" id="KW-0732">Signal</keyword>
<feature type="domain" description="Amidohydrolase-related" evidence="4">
    <location>
        <begin position="328"/>
        <end position="434"/>
    </location>
</feature>
<keyword evidence="1" id="KW-0175">Coiled coil</keyword>
<dbReference type="Pfam" id="PF01979">
    <property type="entry name" value="Amidohydro_1"/>
    <property type="match status" value="1"/>
</dbReference>
<organism evidence="5 6">
    <name type="scientific">Neolewinella agarilytica</name>
    <dbReference type="NCBI Taxonomy" id="478744"/>
    <lineage>
        <taxon>Bacteria</taxon>
        <taxon>Pseudomonadati</taxon>
        <taxon>Bacteroidota</taxon>
        <taxon>Saprospiria</taxon>
        <taxon>Saprospirales</taxon>
        <taxon>Lewinellaceae</taxon>
        <taxon>Neolewinella</taxon>
    </lineage>
</organism>
<dbReference type="EMBL" id="FOFB01000027">
    <property type="protein sequence ID" value="SER19588.1"/>
    <property type="molecule type" value="Genomic_DNA"/>
</dbReference>
<dbReference type="InterPro" id="IPR051781">
    <property type="entry name" value="Metallo-dep_Hydrolase"/>
</dbReference>
<dbReference type="AlphaFoldDB" id="A0A1H9M7C6"/>
<dbReference type="SUPFAM" id="SSF51338">
    <property type="entry name" value="Composite domain of metallo-dependent hydrolases"/>
    <property type="match status" value="1"/>
</dbReference>
<feature type="chain" id="PRO_5011760949" evidence="3">
    <location>
        <begin position="23"/>
        <end position="558"/>
    </location>
</feature>
<dbReference type="PANTHER" id="PTHR43135:SF3">
    <property type="entry name" value="ALPHA-D-RIBOSE 1-METHYLPHOSPHONATE 5-TRIPHOSPHATE DIPHOSPHATASE"/>
    <property type="match status" value="1"/>
</dbReference>
<name>A0A1H9M7C6_9BACT</name>
<sequence length="558" mass="59954">MMKYLFGCICSLLLLLPSGLGAQGSDEKRPPVTRTFFLNNAYVVQSPGKVIDLGSVLIRDGLIQAVGKDLKAPADAKVMKADSMYIYAGFIDGLSNLGVPKPKEDDRSNRGRGQREYNPSYERAGIQTERSVVDMLSPEDKALSEMRAIGFTAAHVVPRGGMLPGQGAVILLGGDDAGKMIVSEGSSLFAQFQGASGVYPNTDMAIMSKFRELYTQARQHKTHSESYAKNARGMSRPAQNDVLAAFGESIDGQRAIFFAVDGIKEMHRALTLSKELGFPLALAEVTMGQKAIAPLKASGASIFLTLDLPKAKAEAKKGEKEETDEEKMMLEKQRAAAQQLHEEQAAMLSKSGLAFGFSTLNAKAKDIRPNLERMIKAGLTEDQALAALTTTPAQMLGLSDIMGTVEKGKIANLVVTDQPYFAKGANIRYVFVDGMPSEYEVKKKKKKKPGDPDAKVMAAGEWNLEIDVPMEQMATPTLTITDEDGSLSGKLVSGMGTNDISNMSLEGDNLTFSYTTEGGGQTVTVSFDLTIDGDSLEGSMSAGSFGSFDVEGSREPKK</sequence>
<dbReference type="InParanoid" id="A0A1H9M7C6"/>
<feature type="signal peptide" evidence="3">
    <location>
        <begin position="1"/>
        <end position="22"/>
    </location>
</feature>
<dbReference type="SUPFAM" id="SSF51556">
    <property type="entry name" value="Metallo-dependent hydrolases"/>
    <property type="match status" value="1"/>
</dbReference>
<feature type="region of interest" description="Disordered" evidence="2">
    <location>
        <begin position="99"/>
        <end position="120"/>
    </location>
</feature>
<dbReference type="InterPro" id="IPR032466">
    <property type="entry name" value="Metal_Hydrolase"/>
</dbReference>
<dbReference type="STRING" id="478744.SAMN05444359_12753"/>
<accession>A0A1H9M7C6</accession>
<evidence type="ECO:0000256" key="1">
    <source>
        <dbReference type="SAM" id="Coils"/>
    </source>
</evidence>
<dbReference type="GO" id="GO:0016810">
    <property type="term" value="F:hydrolase activity, acting on carbon-nitrogen (but not peptide) bonds"/>
    <property type="evidence" value="ECO:0007669"/>
    <property type="project" value="InterPro"/>
</dbReference>
<dbReference type="InterPro" id="IPR011059">
    <property type="entry name" value="Metal-dep_hydrolase_composite"/>
</dbReference>
<dbReference type="OrthoDB" id="1393708at2"/>
<reference evidence="6" key="1">
    <citation type="submission" date="2016-10" db="EMBL/GenBank/DDBJ databases">
        <authorList>
            <person name="Varghese N."/>
            <person name="Submissions S."/>
        </authorList>
    </citation>
    <scope>NUCLEOTIDE SEQUENCE [LARGE SCALE GENOMIC DNA]</scope>
    <source>
        <strain evidence="6">DSM 24740</strain>
    </source>
</reference>
<dbReference type="RefSeq" id="WP_090172080.1">
    <property type="nucleotide sequence ID" value="NZ_FOFB01000027.1"/>
</dbReference>
<dbReference type="Gene3D" id="3.20.20.140">
    <property type="entry name" value="Metal-dependent hydrolases"/>
    <property type="match status" value="1"/>
</dbReference>
<evidence type="ECO:0000313" key="6">
    <source>
        <dbReference type="Proteomes" id="UP000199021"/>
    </source>
</evidence>
<keyword evidence="6" id="KW-1185">Reference proteome</keyword>
<feature type="compositionally biased region" description="Basic and acidic residues" evidence="2">
    <location>
        <begin position="101"/>
        <end position="115"/>
    </location>
</feature>
<dbReference type="PANTHER" id="PTHR43135">
    <property type="entry name" value="ALPHA-D-RIBOSE 1-METHYLPHOSPHONATE 5-TRIPHOSPHATE DIPHOSPHATASE"/>
    <property type="match status" value="1"/>
</dbReference>
<evidence type="ECO:0000256" key="2">
    <source>
        <dbReference type="SAM" id="MobiDB-lite"/>
    </source>
</evidence>
<dbReference type="Gene3D" id="2.30.40.10">
    <property type="entry name" value="Urease, subunit C, domain 1"/>
    <property type="match status" value="1"/>
</dbReference>
<protein>
    <submittedName>
        <fullName evidence="5">Imidazolonepropionase</fullName>
    </submittedName>
</protein>
<feature type="coiled-coil region" evidence="1">
    <location>
        <begin position="313"/>
        <end position="340"/>
    </location>
</feature>